<feature type="domain" description="Arf-GAP" evidence="7">
    <location>
        <begin position="18"/>
        <end position="136"/>
    </location>
</feature>
<proteinExistence type="predicted"/>
<evidence type="ECO:0000256" key="5">
    <source>
        <dbReference type="PROSITE-ProRule" id="PRU00288"/>
    </source>
</evidence>
<dbReference type="Gene3D" id="1.10.220.150">
    <property type="entry name" value="Arf GTPase activating protein"/>
    <property type="match status" value="1"/>
</dbReference>
<organism evidence="8 9">
    <name type="scientific">Malassezia cuniculi</name>
    <dbReference type="NCBI Taxonomy" id="948313"/>
    <lineage>
        <taxon>Eukaryota</taxon>
        <taxon>Fungi</taxon>
        <taxon>Dikarya</taxon>
        <taxon>Basidiomycota</taxon>
        <taxon>Ustilaginomycotina</taxon>
        <taxon>Malasseziomycetes</taxon>
        <taxon>Malasseziales</taxon>
        <taxon>Malasseziaceae</taxon>
        <taxon>Malassezia</taxon>
    </lineage>
</organism>
<dbReference type="EMBL" id="CP119881">
    <property type="protein sequence ID" value="WFD36417.1"/>
    <property type="molecule type" value="Genomic_DNA"/>
</dbReference>
<dbReference type="InterPro" id="IPR051718">
    <property type="entry name" value="ARF_GTPase-activating"/>
</dbReference>
<keyword evidence="9" id="KW-1185">Reference proteome</keyword>
<protein>
    <submittedName>
        <fullName evidence="8">ARF GAP with effector function(S)</fullName>
    </submittedName>
</protein>
<dbReference type="GO" id="GO:0005096">
    <property type="term" value="F:GTPase activator activity"/>
    <property type="evidence" value="ECO:0007669"/>
    <property type="project" value="UniProtKB-KW"/>
</dbReference>
<dbReference type="InterPro" id="IPR001164">
    <property type="entry name" value="ArfGAP_dom"/>
</dbReference>
<dbReference type="Pfam" id="PF01412">
    <property type="entry name" value="ArfGap"/>
    <property type="match status" value="1"/>
</dbReference>
<evidence type="ECO:0000256" key="6">
    <source>
        <dbReference type="SAM" id="MobiDB-lite"/>
    </source>
</evidence>
<evidence type="ECO:0000256" key="3">
    <source>
        <dbReference type="ARBA" id="ARBA00022771"/>
    </source>
</evidence>
<dbReference type="FunFam" id="1.10.220.150:FF:000009">
    <property type="entry name" value="stromal membrane-associated protein 1 isoform X1"/>
    <property type="match status" value="1"/>
</dbReference>
<keyword evidence="1" id="KW-0343">GTPase activation</keyword>
<dbReference type="GO" id="GO:0008270">
    <property type="term" value="F:zinc ion binding"/>
    <property type="evidence" value="ECO:0007669"/>
    <property type="project" value="UniProtKB-KW"/>
</dbReference>
<keyword evidence="4" id="KW-0862">Zinc</keyword>
<dbReference type="GO" id="GO:0005737">
    <property type="term" value="C:cytoplasm"/>
    <property type="evidence" value="ECO:0007669"/>
    <property type="project" value="TreeGrafter"/>
</dbReference>
<reference evidence="8" key="1">
    <citation type="submission" date="2023-03" db="EMBL/GenBank/DDBJ databases">
        <title>Mating type loci evolution in Malassezia.</title>
        <authorList>
            <person name="Coelho M.A."/>
        </authorList>
    </citation>
    <scope>NUCLEOTIDE SEQUENCE</scope>
    <source>
        <strain evidence="8">CBS 11721</strain>
    </source>
</reference>
<dbReference type="SMART" id="SM00105">
    <property type="entry name" value="ArfGap"/>
    <property type="match status" value="1"/>
</dbReference>
<evidence type="ECO:0000313" key="9">
    <source>
        <dbReference type="Proteomes" id="UP001219933"/>
    </source>
</evidence>
<dbReference type="InterPro" id="IPR044732">
    <property type="entry name" value="ArfGAP_SMAP1-like"/>
</dbReference>
<dbReference type="Proteomes" id="UP001219933">
    <property type="component" value="Chromosome 5"/>
</dbReference>
<feature type="region of interest" description="Disordered" evidence="6">
    <location>
        <begin position="223"/>
        <end position="244"/>
    </location>
</feature>
<dbReference type="PANTHER" id="PTHR45705">
    <property type="entry name" value="FI20236P1"/>
    <property type="match status" value="1"/>
</dbReference>
<dbReference type="AlphaFoldDB" id="A0AAF0J7A4"/>
<evidence type="ECO:0000259" key="7">
    <source>
        <dbReference type="PROSITE" id="PS50115"/>
    </source>
</evidence>
<sequence>MSYATRKPQSKAENEANARTLRALVKQPDNKLCADCKRNDTRWASWNLGCFLCIRCSGIHRSMGTHISKVKSIDLDMWTQEQMASVLKWGNRRVNLYWEAHLKAGHIPPDSRIESFIRSKYESRRWAMKGPIPEDPAVLEGGAGGAASVAASTAPAAAATPASAAQTSSAAPAAPARSSALADLLGDDFGSTAPAKPAQAAAAPAKAAASAATATPATASGGGLFDLDWDEPAPVAPKQPAASAPAIRKDDIMSLFSAPTPAPAPSGLFDSFATAQPAADPSGGDIFGSKQPAAARSTGQSDLFGSTTQNDIFSKPSGQADLFGSTSLSSGTAMRPTGNSDVFHTQDVWGSSQTKPSANDAFADIWGEFK</sequence>
<accession>A0AAF0J7A4</accession>
<dbReference type="PROSITE" id="PS50115">
    <property type="entry name" value="ARFGAP"/>
    <property type="match status" value="1"/>
</dbReference>
<evidence type="ECO:0000256" key="1">
    <source>
        <dbReference type="ARBA" id="ARBA00022468"/>
    </source>
</evidence>
<name>A0AAF0J7A4_9BASI</name>
<gene>
    <name evidence="8" type="primary">AGE2</name>
    <name evidence="8" type="ORF">MCUN1_003296</name>
</gene>
<evidence type="ECO:0000256" key="4">
    <source>
        <dbReference type="ARBA" id="ARBA00022833"/>
    </source>
</evidence>
<dbReference type="InterPro" id="IPR038508">
    <property type="entry name" value="ArfGAP_dom_sf"/>
</dbReference>
<keyword evidence="3 5" id="KW-0863">Zinc-finger</keyword>
<dbReference type="PRINTS" id="PR00405">
    <property type="entry name" value="REVINTRACTNG"/>
</dbReference>
<dbReference type="PANTHER" id="PTHR45705:SF14">
    <property type="entry name" value="ARF-GAP DOMAIN-CONTAINING PROTEIN"/>
    <property type="match status" value="1"/>
</dbReference>
<evidence type="ECO:0000313" key="8">
    <source>
        <dbReference type="EMBL" id="WFD36417.1"/>
    </source>
</evidence>
<dbReference type="SUPFAM" id="SSF57863">
    <property type="entry name" value="ArfGap/RecO-like zinc finger"/>
    <property type="match status" value="1"/>
</dbReference>
<dbReference type="CDD" id="cd08839">
    <property type="entry name" value="ArfGap_SMAP"/>
    <property type="match status" value="1"/>
</dbReference>
<keyword evidence="2" id="KW-0479">Metal-binding</keyword>
<evidence type="ECO:0000256" key="2">
    <source>
        <dbReference type="ARBA" id="ARBA00022723"/>
    </source>
</evidence>
<dbReference type="InterPro" id="IPR037278">
    <property type="entry name" value="ARFGAP/RecO"/>
</dbReference>